<dbReference type="Pfam" id="PF02661">
    <property type="entry name" value="Fic"/>
    <property type="match status" value="1"/>
</dbReference>
<dbReference type="GO" id="GO:0005524">
    <property type="term" value="F:ATP binding"/>
    <property type="evidence" value="ECO:0007669"/>
    <property type="project" value="UniProtKB-KW"/>
</dbReference>
<feature type="domain" description="Fido" evidence="3">
    <location>
        <begin position="321"/>
        <end position="453"/>
    </location>
</feature>
<proteinExistence type="predicted"/>
<protein>
    <submittedName>
        <fullName evidence="4">Fic family protein</fullName>
    </submittedName>
</protein>
<keyword evidence="5" id="KW-1185">Reference proteome</keyword>
<evidence type="ECO:0000313" key="4">
    <source>
        <dbReference type="EMBL" id="NZA25399.1"/>
    </source>
</evidence>
<name>A0A853J9P4_9GAMM</name>
<keyword evidence="2" id="KW-0067">ATP-binding</keyword>
<organism evidence="4 5">
    <name type="scientific">Luteimonas salinisoli</name>
    <dbReference type="NCBI Taxonomy" id="2752307"/>
    <lineage>
        <taxon>Bacteria</taxon>
        <taxon>Pseudomonadati</taxon>
        <taxon>Pseudomonadota</taxon>
        <taxon>Gammaproteobacteria</taxon>
        <taxon>Lysobacterales</taxon>
        <taxon>Lysobacteraceae</taxon>
        <taxon>Luteimonas</taxon>
    </lineage>
</organism>
<feature type="binding site" evidence="2">
    <location>
        <begin position="399"/>
        <end position="406"/>
    </location>
    <ligand>
        <name>ATP</name>
        <dbReference type="ChEBI" id="CHEBI:30616"/>
    </ligand>
</feature>
<gene>
    <name evidence="4" type="ORF">H0E84_03310</name>
</gene>
<dbReference type="PANTHER" id="PTHR13504">
    <property type="entry name" value="FIDO DOMAIN-CONTAINING PROTEIN DDB_G0283145"/>
    <property type="match status" value="1"/>
</dbReference>
<dbReference type="PANTHER" id="PTHR13504:SF38">
    <property type="entry name" value="FIDO DOMAIN-CONTAINING PROTEIN"/>
    <property type="match status" value="1"/>
</dbReference>
<evidence type="ECO:0000313" key="5">
    <source>
        <dbReference type="Proteomes" id="UP000578091"/>
    </source>
</evidence>
<dbReference type="InterPro" id="IPR040198">
    <property type="entry name" value="Fido_containing"/>
</dbReference>
<reference evidence="4 5" key="1">
    <citation type="submission" date="2020-07" db="EMBL/GenBank/DDBJ databases">
        <title>Luteimonas sp. SJ-92.</title>
        <authorList>
            <person name="Huang X.-X."/>
            <person name="Xu L."/>
            <person name="Sun J.-Q."/>
        </authorList>
    </citation>
    <scope>NUCLEOTIDE SEQUENCE [LARGE SCALE GENOMIC DNA]</scope>
    <source>
        <strain evidence="4 5">SJ-92</strain>
    </source>
</reference>
<dbReference type="PROSITE" id="PS51459">
    <property type="entry name" value="FIDO"/>
    <property type="match status" value="1"/>
</dbReference>
<evidence type="ECO:0000259" key="3">
    <source>
        <dbReference type="PROSITE" id="PS51459"/>
    </source>
</evidence>
<dbReference type="InterPro" id="IPR003812">
    <property type="entry name" value="Fido"/>
</dbReference>
<evidence type="ECO:0000256" key="1">
    <source>
        <dbReference type="PIRSR" id="PIRSR640198-1"/>
    </source>
</evidence>
<comment type="caution">
    <text evidence="4">The sequence shown here is derived from an EMBL/GenBank/DDBJ whole genome shotgun (WGS) entry which is preliminary data.</text>
</comment>
<dbReference type="Proteomes" id="UP000578091">
    <property type="component" value="Unassembled WGS sequence"/>
</dbReference>
<evidence type="ECO:0000256" key="2">
    <source>
        <dbReference type="PIRSR" id="PIRSR640198-2"/>
    </source>
</evidence>
<accession>A0A853J9P4</accession>
<feature type="active site" evidence="1">
    <location>
        <position position="395"/>
    </location>
</feature>
<keyword evidence="2" id="KW-0547">Nucleotide-binding</keyword>
<dbReference type="AlphaFoldDB" id="A0A853J9P4"/>
<dbReference type="InterPro" id="IPR036597">
    <property type="entry name" value="Fido-like_dom_sf"/>
</dbReference>
<dbReference type="SUPFAM" id="SSF140931">
    <property type="entry name" value="Fic-like"/>
    <property type="match status" value="1"/>
</dbReference>
<dbReference type="Gene3D" id="1.10.3290.10">
    <property type="entry name" value="Fido-like domain"/>
    <property type="match status" value="1"/>
</dbReference>
<sequence length="492" mass="55177">MAVTRPPEVVFVDASSSKRYQREVAAGRMRRIARGLYTTNLQDGLEVIVQRNRLELVDHLFPGSVVSHRSAIEIGAALQPHLFVSGAVGKARNLILPGLVIHLLPGAGPLPGDIPFKGFHVAGQARYLLENLMPARGAADQRKTIPPVQLERRLADMLVTRGPSQLNQLRDEARALAPQLGLEREAQRLDALIGALLGTQPDDMVSDPEALRRANAQPFDLDRLRLLESLALALREVRTPDFRATPDLRGNPQILHTFAFMEAYFSNFIEGTEFDVDEAREVVFDGLRLPQRRDDSHDILNTYRLLADTFEMSRTPDSPDAFIDLLRTRHWQILQHRTDKHPGEFKLHRNRAGNSAFVEPALVAGTLIEAFALYRALPHALARAIFMQVAVSEVHPFDDGNGRLSRAMMNAELTAANECRTIIPTVYRDDYITTLKAFSRTRQIDPVIRMFERAQAFTASMDYAGYDAAKASFTAANAFENDRDAQLRFQER</sequence>
<dbReference type="RefSeq" id="WP_180677199.1">
    <property type="nucleotide sequence ID" value="NZ_JACCKA010000024.1"/>
</dbReference>
<dbReference type="EMBL" id="JACCKA010000024">
    <property type="protein sequence ID" value="NZA25399.1"/>
    <property type="molecule type" value="Genomic_DNA"/>
</dbReference>